<dbReference type="InterPro" id="IPR002218">
    <property type="entry name" value="MnmG-rel"/>
</dbReference>
<organism evidence="6 7">
    <name type="scientific">Acrobeloides nanus</name>
    <dbReference type="NCBI Taxonomy" id="290746"/>
    <lineage>
        <taxon>Eukaryota</taxon>
        <taxon>Metazoa</taxon>
        <taxon>Ecdysozoa</taxon>
        <taxon>Nematoda</taxon>
        <taxon>Chromadorea</taxon>
        <taxon>Rhabditida</taxon>
        <taxon>Tylenchina</taxon>
        <taxon>Cephalobomorpha</taxon>
        <taxon>Cephaloboidea</taxon>
        <taxon>Cephalobidae</taxon>
        <taxon>Acrobeloides</taxon>
    </lineage>
</organism>
<dbReference type="GO" id="GO:0050660">
    <property type="term" value="F:flavin adenine dinucleotide binding"/>
    <property type="evidence" value="ECO:0007669"/>
    <property type="project" value="InterPro"/>
</dbReference>
<evidence type="ECO:0000256" key="4">
    <source>
        <dbReference type="ARBA" id="ARBA00022827"/>
    </source>
</evidence>
<proteinExistence type="inferred from homology"/>
<dbReference type="GO" id="GO:0030488">
    <property type="term" value="P:tRNA methylation"/>
    <property type="evidence" value="ECO:0007669"/>
    <property type="project" value="TreeGrafter"/>
</dbReference>
<dbReference type="WBParaSite" id="ACRNAN_scaffold1018.g23044.t1">
    <property type="protein sequence ID" value="ACRNAN_scaffold1018.g23044.t1"/>
    <property type="gene ID" value="ACRNAN_scaffold1018.g23044"/>
</dbReference>
<evidence type="ECO:0000256" key="1">
    <source>
        <dbReference type="ARBA" id="ARBA00001974"/>
    </source>
</evidence>
<evidence type="ECO:0000313" key="7">
    <source>
        <dbReference type="WBParaSite" id="ACRNAN_scaffold1018.g23044.t1"/>
    </source>
</evidence>
<dbReference type="GO" id="GO:0070899">
    <property type="term" value="P:mitochondrial tRNA wobble uridine modification"/>
    <property type="evidence" value="ECO:0007669"/>
    <property type="project" value="UniProtKB-ARBA"/>
</dbReference>
<dbReference type="InterPro" id="IPR026904">
    <property type="entry name" value="MnmG_C"/>
</dbReference>
<dbReference type="InterPro" id="IPR044920">
    <property type="entry name" value="MnmG_C_subdom_sf"/>
</dbReference>
<dbReference type="FunFam" id="1.10.150.570:FF:000001">
    <property type="entry name" value="tRNA uridine 5-carboxymethylaminomethyl modification enzyme MnmG"/>
    <property type="match status" value="1"/>
</dbReference>
<evidence type="ECO:0000259" key="5">
    <source>
        <dbReference type="SMART" id="SM01228"/>
    </source>
</evidence>
<dbReference type="PROSITE" id="PS01281">
    <property type="entry name" value="GIDA_2"/>
    <property type="match status" value="1"/>
</dbReference>
<dbReference type="FunFam" id="3.50.50.60:FF:000002">
    <property type="entry name" value="tRNA uridine 5-carboxymethylaminomethyl modification enzyme MnmG"/>
    <property type="match status" value="1"/>
</dbReference>
<dbReference type="GO" id="GO:0005829">
    <property type="term" value="C:cytosol"/>
    <property type="evidence" value="ECO:0007669"/>
    <property type="project" value="TreeGrafter"/>
</dbReference>
<dbReference type="AlphaFoldDB" id="A0A914CFS3"/>
<dbReference type="InterPro" id="IPR049312">
    <property type="entry name" value="GIDA_C_N"/>
</dbReference>
<dbReference type="Gene3D" id="1.10.150.570">
    <property type="entry name" value="GidA associated domain, C-terminal subdomain"/>
    <property type="match status" value="1"/>
</dbReference>
<feature type="domain" description="tRNA uridine 5-carboxymethylaminomethyl modification enzyme C-terminal subdomain" evidence="5">
    <location>
        <begin position="426"/>
        <end position="497"/>
    </location>
</feature>
<keyword evidence="4" id="KW-0274">FAD</keyword>
<reference evidence="7" key="1">
    <citation type="submission" date="2022-11" db="UniProtKB">
        <authorList>
            <consortium name="WormBaseParasite"/>
        </authorList>
    </citation>
    <scope>IDENTIFICATION</scope>
</reference>
<evidence type="ECO:0000256" key="2">
    <source>
        <dbReference type="ARBA" id="ARBA00007653"/>
    </source>
</evidence>
<comment type="cofactor">
    <cofactor evidence="1">
        <name>FAD</name>
        <dbReference type="ChEBI" id="CHEBI:57692"/>
    </cofactor>
</comment>
<dbReference type="InterPro" id="IPR047001">
    <property type="entry name" value="MnmG_C_subdom"/>
</dbReference>
<comment type="similarity">
    <text evidence="2">Belongs to the MnmG family.</text>
</comment>
<evidence type="ECO:0000256" key="3">
    <source>
        <dbReference type="ARBA" id="ARBA00022630"/>
    </source>
</evidence>
<dbReference type="Pfam" id="PF13932">
    <property type="entry name" value="SAM_GIDA_C"/>
    <property type="match status" value="1"/>
</dbReference>
<dbReference type="Pfam" id="PF21680">
    <property type="entry name" value="GIDA_C_1st"/>
    <property type="match status" value="1"/>
</dbReference>
<dbReference type="InterPro" id="IPR040131">
    <property type="entry name" value="MnmG_N"/>
</dbReference>
<dbReference type="Proteomes" id="UP000887540">
    <property type="component" value="Unplaced"/>
</dbReference>
<dbReference type="GO" id="GO:0005739">
    <property type="term" value="C:mitochondrion"/>
    <property type="evidence" value="ECO:0007669"/>
    <property type="project" value="GOC"/>
</dbReference>
<accession>A0A914CFS3</accession>
<dbReference type="SUPFAM" id="SSF51905">
    <property type="entry name" value="FAD/NAD(P)-binding domain"/>
    <property type="match status" value="2"/>
</dbReference>
<dbReference type="SMART" id="SM01228">
    <property type="entry name" value="GIDA_assoc_3"/>
    <property type="match status" value="1"/>
</dbReference>
<dbReference type="PANTHER" id="PTHR11806:SF0">
    <property type="entry name" value="PROTEIN MTO1 HOMOLOG, MITOCHONDRIAL"/>
    <property type="match status" value="1"/>
</dbReference>
<evidence type="ECO:0000313" key="6">
    <source>
        <dbReference type="Proteomes" id="UP000887540"/>
    </source>
</evidence>
<dbReference type="PANTHER" id="PTHR11806">
    <property type="entry name" value="GLUCOSE INHIBITED DIVISION PROTEIN A"/>
    <property type="match status" value="1"/>
</dbReference>
<dbReference type="Pfam" id="PF01134">
    <property type="entry name" value="GIDA"/>
    <property type="match status" value="1"/>
</dbReference>
<protein>
    <submittedName>
        <fullName evidence="7">Protein MTO1 homolog, mitochondrial</fullName>
    </submittedName>
</protein>
<dbReference type="Gene3D" id="3.50.50.60">
    <property type="entry name" value="FAD/NAD(P)-binding domain"/>
    <property type="match status" value="2"/>
</dbReference>
<dbReference type="InterPro" id="IPR036188">
    <property type="entry name" value="FAD/NAD-bd_sf"/>
</dbReference>
<dbReference type="InterPro" id="IPR020595">
    <property type="entry name" value="MnmG-rel_CS"/>
</dbReference>
<sequence length="505" mass="56760">MDGVCAQVCDKSAIYYHALNKSQGPAVLGLRALIDRKLYKKFMQEEILEKSPNLCVIEAPVEDLFIEEGMDGARRVSGCILEDGSIIKASSVVITTGTFLRGEIYMGLERKPAGRRGDSASYGLSRTFEKIGFKLGRLRTGTPCRISKNSIDFSNITEVKADENPIPFSFMTKEVFLEPEGLDSDIIYPAGLSTTFEPEIQLKIARALPGLENAEIVYPGYGVTYDFINPQQLKPTLETKLVDGLFLAGQINGTTGYEEAAAQGVLAGINAALKTKNKDSLVIQRSQGYIGVLVDDLTSLGTNEPYRMFTSRAEFRLHLRPDNADLRLTELSHTVGAVTSIRYERLKYLEKRFNLAKERLLNEKYSSQKWNTVLNRDTGCLLKAASGLKMLSEFGVTFDEFAKIWPSKFEEFIGDKDLEERLKIEAFYMTHNERLVKQYETMQKEIQTIIPENLDYSTIHGINIETKEKLEELRPQNLAAASRIPGVTPESLLNLLMHVKRMEYV</sequence>
<name>A0A914CFS3_9BILA</name>
<keyword evidence="3" id="KW-0285">Flavoprotein</keyword>
<keyword evidence="6" id="KW-1185">Reference proteome</keyword>